<sequence>MTIKEATLISNLSERQITRLKKIIQELGSSFVIHKTEVENLLIPYLKRLGSALDFHVICTVSDATETILGINLVL</sequence>
<evidence type="ECO:0000313" key="1">
    <source>
        <dbReference type="EMBL" id="OWZ83291.1"/>
    </source>
</evidence>
<dbReference type="Proteomes" id="UP000214588">
    <property type="component" value="Unassembled WGS sequence"/>
</dbReference>
<proteinExistence type="predicted"/>
<name>A0A226BWK0_9FIRM</name>
<comment type="caution">
    <text evidence="1">The sequence shown here is derived from an EMBL/GenBank/DDBJ whole genome shotgun (WGS) entry which is preliminary data.</text>
</comment>
<protein>
    <submittedName>
        <fullName evidence="1">Uncharacterized protein</fullName>
    </submittedName>
</protein>
<reference evidence="1 2" key="1">
    <citation type="submission" date="2017-06" db="EMBL/GenBank/DDBJ databases">
        <title>Draft Genome Sequence of Natranaerobius trueperi halophilic, alkalithermophilic bacteria from soda lakes.</title>
        <authorList>
            <person name="Zhao B."/>
        </authorList>
    </citation>
    <scope>NUCLEOTIDE SEQUENCE [LARGE SCALE GENOMIC DNA]</scope>
    <source>
        <strain evidence="1 2">DSM 18760</strain>
    </source>
</reference>
<gene>
    <name evidence="1" type="ORF">CDO51_09550</name>
</gene>
<keyword evidence="2" id="KW-1185">Reference proteome</keyword>
<evidence type="ECO:0000313" key="2">
    <source>
        <dbReference type="Proteomes" id="UP000214588"/>
    </source>
</evidence>
<organism evidence="1 2">
    <name type="scientific">Natranaerobius trueperi</name>
    <dbReference type="NCBI Taxonomy" id="759412"/>
    <lineage>
        <taxon>Bacteria</taxon>
        <taxon>Bacillati</taxon>
        <taxon>Bacillota</taxon>
        <taxon>Clostridia</taxon>
        <taxon>Natranaerobiales</taxon>
        <taxon>Natranaerobiaceae</taxon>
        <taxon>Natranaerobius</taxon>
    </lineage>
</organism>
<accession>A0A226BWK0</accession>
<dbReference type="EMBL" id="NIQC01000022">
    <property type="protein sequence ID" value="OWZ83291.1"/>
    <property type="molecule type" value="Genomic_DNA"/>
</dbReference>
<dbReference type="AlphaFoldDB" id="A0A226BWK0"/>